<proteinExistence type="predicted"/>
<feature type="non-terminal residue" evidence="2">
    <location>
        <position position="1"/>
    </location>
</feature>
<gene>
    <name evidence="2" type="primary">ORF8408</name>
</gene>
<dbReference type="AlphaFoldDB" id="A0A0B6XZZ2"/>
<evidence type="ECO:0000313" key="2">
    <source>
        <dbReference type="EMBL" id="CEK49642.1"/>
    </source>
</evidence>
<protein>
    <submittedName>
        <fullName evidence="2">Uncharacterized protein</fullName>
    </submittedName>
</protein>
<reference evidence="2" key="1">
    <citation type="submission" date="2014-12" db="EMBL/GenBank/DDBJ databases">
        <title>Insight into the proteome of Arion vulgaris.</title>
        <authorList>
            <person name="Aradska J."/>
            <person name="Bulat T."/>
            <person name="Smidak R."/>
            <person name="Sarate P."/>
            <person name="Gangsoo J."/>
            <person name="Sialana F."/>
            <person name="Bilban M."/>
            <person name="Lubec G."/>
        </authorList>
    </citation>
    <scope>NUCLEOTIDE SEQUENCE</scope>
    <source>
        <tissue evidence="2">Skin</tissue>
    </source>
</reference>
<sequence>SMLRKFSNVSSPTSTAREDSSLLGATAMYKSIAASLLSAPETGRAESPTVDREDILLQGFKLPMGPNSVESAPFKMASQTTAVSAVAGL</sequence>
<dbReference type="EMBL" id="HACG01002777">
    <property type="protein sequence ID" value="CEK49642.1"/>
    <property type="molecule type" value="Transcribed_RNA"/>
</dbReference>
<name>A0A0B6XZZ2_9EUPU</name>
<feature type="region of interest" description="Disordered" evidence="1">
    <location>
        <begin position="1"/>
        <end position="20"/>
    </location>
</feature>
<accession>A0A0B6XZZ2</accession>
<organism evidence="2">
    <name type="scientific">Arion vulgaris</name>
    <dbReference type="NCBI Taxonomy" id="1028688"/>
    <lineage>
        <taxon>Eukaryota</taxon>
        <taxon>Metazoa</taxon>
        <taxon>Spiralia</taxon>
        <taxon>Lophotrochozoa</taxon>
        <taxon>Mollusca</taxon>
        <taxon>Gastropoda</taxon>
        <taxon>Heterobranchia</taxon>
        <taxon>Euthyneura</taxon>
        <taxon>Panpulmonata</taxon>
        <taxon>Eupulmonata</taxon>
        <taxon>Stylommatophora</taxon>
        <taxon>Helicina</taxon>
        <taxon>Arionoidea</taxon>
        <taxon>Arionidae</taxon>
        <taxon>Arion</taxon>
    </lineage>
</organism>
<evidence type="ECO:0000256" key="1">
    <source>
        <dbReference type="SAM" id="MobiDB-lite"/>
    </source>
</evidence>